<evidence type="ECO:0000256" key="4">
    <source>
        <dbReference type="ARBA" id="ARBA00023125"/>
    </source>
</evidence>
<keyword evidence="3" id="KW-0805">Transcription regulation</keyword>
<sequence length="345" mass="38007">MEASRQPIIGSSEALHQVLQHASQLAPLNRPVLLLGERGTGKELLAQRLHYLSERWQQPFLQINCATLSDSLLESELFGHEQGAFTGASRSRAGLFERADGGTLFLDELATASLAVQEKLLRVIEYGQFSRLGGNRTLQVDVRVVAATHADLPGLAASGRFRADLLDRLAFDVLNLPPLRVRRDDILELAEHFAQRMCLELGQSWFAGFSEAAAQALVSYPWPGNVRELKNVVERSLYLQVSGGQGEARIEQVVFDPFASPWQTLATADATPSAEVSVSSQQAAPAATMPPHDLKAALAEQEQRWIAQALALCRYNQRETASYLGLSYHQLRAALRKYPQLLELG</sequence>
<dbReference type="InterPro" id="IPR003593">
    <property type="entry name" value="AAA+_ATPase"/>
</dbReference>
<accession>A0ABV5ZAF7</accession>
<dbReference type="InterPro" id="IPR025943">
    <property type="entry name" value="Sigma_54_int_dom_ATP-bd_2"/>
</dbReference>
<dbReference type="PROSITE" id="PS00688">
    <property type="entry name" value="SIGMA54_INTERACT_3"/>
    <property type="match status" value="1"/>
</dbReference>
<keyword evidence="1" id="KW-0547">Nucleotide-binding</keyword>
<proteinExistence type="predicted"/>
<keyword evidence="8" id="KW-1185">Reference proteome</keyword>
<evidence type="ECO:0000259" key="6">
    <source>
        <dbReference type="PROSITE" id="PS50045"/>
    </source>
</evidence>
<dbReference type="Gene3D" id="1.10.8.60">
    <property type="match status" value="1"/>
</dbReference>
<dbReference type="Pfam" id="PF02954">
    <property type="entry name" value="HTH_8"/>
    <property type="match status" value="1"/>
</dbReference>
<protein>
    <submittedName>
        <fullName evidence="7">Phage shock protein operon transcriptional activator</fullName>
    </submittedName>
</protein>
<dbReference type="PANTHER" id="PTHR32071:SF38">
    <property type="entry name" value="PSP OPERON TRANSCRIPTIONAL ACTIVATOR"/>
    <property type="match status" value="1"/>
</dbReference>
<dbReference type="InterPro" id="IPR027417">
    <property type="entry name" value="P-loop_NTPase"/>
</dbReference>
<dbReference type="SMART" id="SM00382">
    <property type="entry name" value="AAA"/>
    <property type="match status" value="1"/>
</dbReference>
<organism evidence="7 8">
    <name type="scientific">Balneatrix alpica</name>
    <dbReference type="NCBI Taxonomy" id="75684"/>
    <lineage>
        <taxon>Bacteria</taxon>
        <taxon>Pseudomonadati</taxon>
        <taxon>Pseudomonadota</taxon>
        <taxon>Gammaproteobacteria</taxon>
        <taxon>Oceanospirillales</taxon>
        <taxon>Balneatrichaceae</taxon>
        <taxon>Balneatrix</taxon>
    </lineage>
</organism>
<dbReference type="Proteomes" id="UP001589628">
    <property type="component" value="Unassembled WGS sequence"/>
</dbReference>
<comment type="caution">
    <text evidence="7">The sequence shown here is derived from an EMBL/GenBank/DDBJ whole genome shotgun (WGS) entry which is preliminary data.</text>
</comment>
<evidence type="ECO:0000256" key="3">
    <source>
        <dbReference type="ARBA" id="ARBA00023015"/>
    </source>
</evidence>
<dbReference type="Gene3D" id="3.40.50.300">
    <property type="entry name" value="P-loop containing nucleotide triphosphate hydrolases"/>
    <property type="match status" value="1"/>
</dbReference>
<dbReference type="InterPro" id="IPR002078">
    <property type="entry name" value="Sigma_54_int"/>
</dbReference>
<dbReference type="PROSITE" id="PS50045">
    <property type="entry name" value="SIGMA54_INTERACT_4"/>
    <property type="match status" value="1"/>
</dbReference>
<dbReference type="PANTHER" id="PTHR32071">
    <property type="entry name" value="TRANSCRIPTIONAL REGULATORY PROTEIN"/>
    <property type="match status" value="1"/>
</dbReference>
<evidence type="ECO:0000256" key="1">
    <source>
        <dbReference type="ARBA" id="ARBA00022741"/>
    </source>
</evidence>
<dbReference type="InterPro" id="IPR002197">
    <property type="entry name" value="HTH_Fis"/>
</dbReference>
<dbReference type="InterPro" id="IPR014317">
    <property type="entry name" value="Transcription_activator_PspF"/>
</dbReference>
<dbReference type="InterPro" id="IPR009057">
    <property type="entry name" value="Homeodomain-like_sf"/>
</dbReference>
<feature type="domain" description="Sigma-54 factor interaction" evidence="6">
    <location>
        <begin position="8"/>
        <end position="238"/>
    </location>
</feature>
<dbReference type="Pfam" id="PF00158">
    <property type="entry name" value="Sigma54_activat"/>
    <property type="match status" value="1"/>
</dbReference>
<dbReference type="CDD" id="cd00009">
    <property type="entry name" value="AAA"/>
    <property type="match status" value="1"/>
</dbReference>
<keyword evidence="4" id="KW-0238">DNA-binding</keyword>
<keyword evidence="5" id="KW-0804">Transcription</keyword>
<keyword evidence="2" id="KW-0067">ATP-binding</keyword>
<gene>
    <name evidence="7" type="primary">pspF</name>
    <name evidence="7" type="ORF">ACFFLH_07425</name>
</gene>
<dbReference type="InterPro" id="IPR025944">
    <property type="entry name" value="Sigma_54_int_dom_CS"/>
</dbReference>
<dbReference type="EMBL" id="JBHLZN010000002">
    <property type="protein sequence ID" value="MFB9886232.1"/>
    <property type="molecule type" value="Genomic_DNA"/>
</dbReference>
<dbReference type="Pfam" id="PF25601">
    <property type="entry name" value="AAA_lid_14"/>
    <property type="match status" value="1"/>
</dbReference>
<dbReference type="InterPro" id="IPR058031">
    <property type="entry name" value="AAA_lid_NorR"/>
</dbReference>
<dbReference type="RefSeq" id="WP_027311716.1">
    <property type="nucleotide sequence ID" value="NZ_JBHLZN010000002.1"/>
</dbReference>
<dbReference type="Gene3D" id="1.10.10.60">
    <property type="entry name" value="Homeodomain-like"/>
    <property type="match status" value="1"/>
</dbReference>
<dbReference type="SUPFAM" id="SSF52540">
    <property type="entry name" value="P-loop containing nucleoside triphosphate hydrolases"/>
    <property type="match status" value="1"/>
</dbReference>
<reference evidence="7 8" key="1">
    <citation type="submission" date="2024-09" db="EMBL/GenBank/DDBJ databases">
        <authorList>
            <person name="Sun Q."/>
            <person name="Mori K."/>
        </authorList>
    </citation>
    <scope>NUCLEOTIDE SEQUENCE [LARGE SCALE GENOMIC DNA]</scope>
    <source>
        <strain evidence="7 8">ATCC 51285</strain>
    </source>
</reference>
<evidence type="ECO:0000256" key="5">
    <source>
        <dbReference type="ARBA" id="ARBA00023163"/>
    </source>
</evidence>
<dbReference type="PROSITE" id="PS00676">
    <property type="entry name" value="SIGMA54_INTERACT_2"/>
    <property type="match status" value="1"/>
</dbReference>
<dbReference type="SUPFAM" id="SSF46689">
    <property type="entry name" value="Homeodomain-like"/>
    <property type="match status" value="1"/>
</dbReference>
<evidence type="ECO:0000313" key="8">
    <source>
        <dbReference type="Proteomes" id="UP001589628"/>
    </source>
</evidence>
<evidence type="ECO:0000256" key="2">
    <source>
        <dbReference type="ARBA" id="ARBA00022840"/>
    </source>
</evidence>
<name>A0ABV5ZAF7_9GAMM</name>
<evidence type="ECO:0000313" key="7">
    <source>
        <dbReference type="EMBL" id="MFB9886232.1"/>
    </source>
</evidence>
<dbReference type="NCBIfam" id="TIGR02974">
    <property type="entry name" value="phageshock_pspF"/>
    <property type="match status" value="1"/>
</dbReference>